<sequence>MAATMEATSEDKEEAPAPSATITNTADGEETVTVEELEEQLKQSHAETAAVREQVTALTQQLATSVPRAEALIARRDLERRIETLTRDNQTLTEAVEKEQREREWLEGELRAQYEAAEGTDQEMTNLQTFVRKLHALVEDKTKALDTQKEERDSMARLLEEAKEEATRLKKEVETRSRVLTRVEAAYKETTGVIKLKEEDLVRLQKESSTARRQFDQLEKTVRRQEQRRADIEGQVKNLRGQVKVLEKQVVTETRMSQRSTRQAEKVKRERDVLHRAYVKAQGTIHKHSGLIHIRELERQNAERELVRRSRDLNKQDRLIDTLQRAKDRQVEETSRLETKVVELVEEVEARGRDTERLMHTQAATETSLQQATSLSDALKTDNFILSRHLRNVRTEKDELLEESRKAGYLVTKLQQNLNSRDTEIQKLTAEVSMLERLTDQLKAAEHAARSVADERQRAVQYAEAEKVGLTRLLHQEENTNKELHKEIEEGQAGRAVVTTQLARRNDEVRALRERVKLLEHVLHKGDKDYNNRIQDIKTLTNEVNSLRDERQVLGRHVKLVEALKVELVRLQRELISSQNKRAVLEEEIIRREKSHRWTTLKASDPGKYDLLKKNHLLQKRLVAATQRLAASEGEIAHKERELEEMRRVVERSASHHSDAAAKPHLISQLRAKDDQIKSVTAALNVALLAQEEAEQERRHLRNQLAVTMRKMNNLQRRLQAKQPGTDAGGTAATTTGATATQPPPSTTATTTAAARRGQETDPA</sequence>
<dbReference type="Pfam" id="PF21771">
    <property type="entry name" value="CFAP58_CC"/>
    <property type="match status" value="1"/>
</dbReference>
<protein>
    <recommendedName>
        <fullName evidence="4">Cilia- and flagella-associated protein 58 central coiled coil domain-containing protein</fullName>
    </recommendedName>
</protein>
<evidence type="ECO:0000313" key="6">
    <source>
        <dbReference type="Proteomes" id="UP001487740"/>
    </source>
</evidence>
<dbReference type="GO" id="GO:0005856">
    <property type="term" value="C:cytoskeleton"/>
    <property type="evidence" value="ECO:0007669"/>
    <property type="project" value="TreeGrafter"/>
</dbReference>
<gene>
    <name evidence="5" type="ORF">O3P69_001130</name>
</gene>
<dbReference type="PANTHER" id="PTHR32083">
    <property type="entry name" value="CILIA AND FLAGELLA-ASSOCIATED PROTEIN 58-RELATED"/>
    <property type="match status" value="1"/>
</dbReference>
<evidence type="ECO:0000256" key="3">
    <source>
        <dbReference type="SAM" id="MobiDB-lite"/>
    </source>
</evidence>
<evidence type="ECO:0000313" key="5">
    <source>
        <dbReference type="EMBL" id="KAK8401817.1"/>
    </source>
</evidence>
<accession>A0AAW0UNU4</accession>
<feature type="compositionally biased region" description="Low complexity" evidence="3">
    <location>
        <begin position="724"/>
        <end position="755"/>
    </location>
</feature>
<dbReference type="EMBL" id="JARAKH010000008">
    <property type="protein sequence ID" value="KAK8401817.1"/>
    <property type="molecule type" value="Genomic_DNA"/>
</dbReference>
<feature type="coiled-coil region" evidence="2">
    <location>
        <begin position="313"/>
        <end position="340"/>
    </location>
</feature>
<evidence type="ECO:0000259" key="4">
    <source>
        <dbReference type="Pfam" id="PF21771"/>
    </source>
</evidence>
<feature type="region of interest" description="Disordered" evidence="3">
    <location>
        <begin position="1"/>
        <end position="32"/>
    </location>
</feature>
<name>A0AAW0UNU4_SCYPA</name>
<evidence type="ECO:0000256" key="1">
    <source>
        <dbReference type="ARBA" id="ARBA00023054"/>
    </source>
</evidence>
<feature type="region of interest" description="Disordered" evidence="3">
    <location>
        <begin position="720"/>
        <end position="764"/>
    </location>
</feature>
<feature type="coiled-coil region" evidence="2">
    <location>
        <begin position="145"/>
        <end position="249"/>
    </location>
</feature>
<dbReference type="InterPro" id="IPR049270">
    <property type="entry name" value="CFAP58_CC"/>
</dbReference>
<feature type="coiled-coil region" evidence="2">
    <location>
        <begin position="34"/>
        <end position="109"/>
    </location>
</feature>
<organism evidence="5 6">
    <name type="scientific">Scylla paramamosain</name>
    <name type="common">Mud crab</name>
    <dbReference type="NCBI Taxonomy" id="85552"/>
    <lineage>
        <taxon>Eukaryota</taxon>
        <taxon>Metazoa</taxon>
        <taxon>Ecdysozoa</taxon>
        <taxon>Arthropoda</taxon>
        <taxon>Crustacea</taxon>
        <taxon>Multicrustacea</taxon>
        <taxon>Malacostraca</taxon>
        <taxon>Eumalacostraca</taxon>
        <taxon>Eucarida</taxon>
        <taxon>Decapoda</taxon>
        <taxon>Pleocyemata</taxon>
        <taxon>Brachyura</taxon>
        <taxon>Eubrachyura</taxon>
        <taxon>Portunoidea</taxon>
        <taxon>Portunidae</taxon>
        <taxon>Portuninae</taxon>
        <taxon>Scylla</taxon>
    </lineage>
</organism>
<feature type="coiled-coil region" evidence="2">
    <location>
        <begin position="684"/>
        <end position="718"/>
    </location>
</feature>
<feature type="coiled-coil region" evidence="2">
    <location>
        <begin position="502"/>
        <end position="588"/>
    </location>
</feature>
<dbReference type="PANTHER" id="PTHR32083:SF0">
    <property type="entry name" value="CILIA AND FLAGELLA-ASSOCIATED PROTEIN 58"/>
    <property type="match status" value="1"/>
</dbReference>
<proteinExistence type="predicted"/>
<feature type="coiled-coil region" evidence="2">
    <location>
        <begin position="411"/>
        <end position="455"/>
    </location>
</feature>
<dbReference type="AlphaFoldDB" id="A0AAW0UNU4"/>
<keyword evidence="6" id="KW-1185">Reference proteome</keyword>
<keyword evidence="1 2" id="KW-0175">Coiled coil</keyword>
<feature type="coiled-coil region" evidence="2">
    <location>
        <begin position="622"/>
        <end position="649"/>
    </location>
</feature>
<comment type="caution">
    <text evidence="5">The sequence shown here is derived from an EMBL/GenBank/DDBJ whole genome shotgun (WGS) entry which is preliminary data.</text>
</comment>
<dbReference type="Proteomes" id="UP001487740">
    <property type="component" value="Unassembled WGS sequence"/>
</dbReference>
<reference evidence="5 6" key="1">
    <citation type="submission" date="2023-03" db="EMBL/GenBank/DDBJ databases">
        <title>High-quality genome of Scylla paramamosain provides insights in environmental adaptation.</title>
        <authorList>
            <person name="Zhang L."/>
        </authorList>
    </citation>
    <scope>NUCLEOTIDE SEQUENCE [LARGE SCALE GENOMIC DNA]</scope>
    <source>
        <strain evidence="5">LZ_2023a</strain>
        <tissue evidence="5">Muscle</tissue>
    </source>
</reference>
<feature type="domain" description="Cilia- and flagella-associated protein 58 central coiled coil" evidence="4">
    <location>
        <begin position="264"/>
        <end position="556"/>
    </location>
</feature>
<evidence type="ECO:0000256" key="2">
    <source>
        <dbReference type="SAM" id="Coils"/>
    </source>
</evidence>